<evidence type="ECO:0000256" key="1">
    <source>
        <dbReference type="SAM" id="Phobius"/>
    </source>
</evidence>
<keyword evidence="1" id="KW-1133">Transmembrane helix</keyword>
<dbReference type="AlphaFoldDB" id="A0A498JSJ5"/>
<feature type="transmembrane region" description="Helical" evidence="1">
    <location>
        <begin position="87"/>
        <end position="108"/>
    </location>
</feature>
<dbReference type="STRING" id="3750.A0A498JSJ5"/>
<sequence>MDSSPVAIYKIHEHLRPKVSGRKNNILAPKDNWSTNFLHKFPPSLMSKTTCELSCKRIQWVSPAFIFKFTCTTMYAAPPLSLQHDSIFTPCSYLSCIAMIAFLINLGAVSVEMDFIMRLGLIGIALLIVSHILSHSSFVTNQNCAACINLVRIFSHGGGSEEGATAEACKSPSRKPSLHTAPRARRMHICRLKHVFSDFSGHENSSSRGNNGGYDLSSKILHLARR</sequence>
<name>A0A498JSJ5_MALDO</name>
<dbReference type="EMBL" id="RDQH01000332">
    <property type="protein sequence ID" value="RXH96211.1"/>
    <property type="molecule type" value="Genomic_DNA"/>
</dbReference>
<comment type="caution">
    <text evidence="2">The sequence shown here is derived from an EMBL/GenBank/DDBJ whole genome shotgun (WGS) entry which is preliminary data.</text>
</comment>
<protein>
    <submittedName>
        <fullName evidence="2">Uncharacterized protein</fullName>
    </submittedName>
</protein>
<keyword evidence="1" id="KW-0812">Transmembrane</keyword>
<dbReference type="Proteomes" id="UP000290289">
    <property type="component" value="Chromosome 6"/>
</dbReference>
<keyword evidence="1" id="KW-0472">Membrane</keyword>
<keyword evidence="3" id="KW-1185">Reference proteome</keyword>
<proteinExistence type="predicted"/>
<evidence type="ECO:0000313" key="3">
    <source>
        <dbReference type="Proteomes" id="UP000290289"/>
    </source>
</evidence>
<gene>
    <name evidence="2" type="ORF">DVH24_008715</name>
</gene>
<organism evidence="2 3">
    <name type="scientific">Malus domestica</name>
    <name type="common">Apple</name>
    <name type="synonym">Pyrus malus</name>
    <dbReference type="NCBI Taxonomy" id="3750"/>
    <lineage>
        <taxon>Eukaryota</taxon>
        <taxon>Viridiplantae</taxon>
        <taxon>Streptophyta</taxon>
        <taxon>Embryophyta</taxon>
        <taxon>Tracheophyta</taxon>
        <taxon>Spermatophyta</taxon>
        <taxon>Magnoliopsida</taxon>
        <taxon>eudicotyledons</taxon>
        <taxon>Gunneridae</taxon>
        <taxon>Pentapetalae</taxon>
        <taxon>rosids</taxon>
        <taxon>fabids</taxon>
        <taxon>Rosales</taxon>
        <taxon>Rosaceae</taxon>
        <taxon>Amygdaloideae</taxon>
        <taxon>Maleae</taxon>
        <taxon>Malus</taxon>
    </lineage>
</organism>
<accession>A0A498JSJ5</accession>
<feature type="transmembrane region" description="Helical" evidence="1">
    <location>
        <begin position="115"/>
        <end position="133"/>
    </location>
</feature>
<reference evidence="2 3" key="1">
    <citation type="submission" date="2018-10" db="EMBL/GenBank/DDBJ databases">
        <title>A high-quality apple genome assembly.</title>
        <authorList>
            <person name="Hu J."/>
        </authorList>
    </citation>
    <scope>NUCLEOTIDE SEQUENCE [LARGE SCALE GENOMIC DNA]</scope>
    <source>
        <strain evidence="3">cv. HFTH1</strain>
        <tissue evidence="2">Young leaf</tissue>
    </source>
</reference>
<evidence type="ECO:0000313" key="2">
    <source>
        <dbReference type="EMBL" id="RXH96211.1"/>
    </source>
</evidence>